<sequence length="198" mass="22841">MKVGLLASRWVVWRRIRVIRWYVGRRIWVFEFGMEGRDELEILGERILDGGEMGVSVIERFEIVSLSGGISVITLVKRDGLLIMHFIACPWKLSFDGSWTRDSVGVGIVIEFLMGWKTQFHSSWDLIVPTTKLSKYNCNNINLASYCMVETQLLEGFDDVALQNIPRKLNYEANEMAREASGVYILENVKEMMINIKR</sequence>
<gene>
    <name evidence="1" type="ORF">FNV43_RR00672</name>
</gene>
<dbReference type="AlphaFoldDB" id="A0A8K0HR42"/>
<name>A0A8K0HR42_9ROSA</name>
<proteinExistence type="predicted"/>
<dbReference type="OrthoDB" id="1166700at2759"/>
<dbReference type="EMBL" id="VOIH02000001">
    <property type="protein sequence ID" value="KAF3456029.1"/>
    <property type="molecule type" value="Genomic_DNA"/>
</dbReference>
<evidence type="ECO:0000313" key="1">
    <source>
        <dbReference type="EMBL" id="KAF3456029.1"/>
    </source>
</evidence>
<dbReference type="Proteomes" id="UP000796880">
    <property type="component" value="Unassembled WGS sequence"/>
</dbReference>
<protein>
    <submittedName>
        <fullName evidence="1">Uncharacterized protein</fullName>
    </submittedName>
</protein>
<comment type="caution">
    <text evidence="1">The sequence shown here is derived from an EMBL/GenBank/DDBJ whole genome shotgun (WGS) entry which is preliminary data.</text>
</comment>
<accession>A0A8K0HR42</accession>
<evidence type="ECO:0000313" key="2">
    <source>
        <dbReference type="Proteomes" id="UP000796880"/>
    </source>
</evidence>
<organism evidence="1 2">
    <name type="scientific">Rhamnella rubrinervis</name>
    <dbReference type="NCBI Taxonomy" id="2594499"/>
    <lineage>
        <taxon>Eukaryota</taxon>
        <taxon>Viridiplantae</taxon>
        <taxon>Streptophyta</taxon>
        <taxon>Embryophyta</taxon>
        <taxon>Tracheophyta</taxon>
        <taxon>Spermatophyta</taxon>
        <taxon>Magnoliopsida</taxon>
        <taxon>eudicotyledons</taxon>
        <taxon>Gunneridae</taxon>
        <taxon>Pentapetalae</taxon>
        <taxon>rosids</taxon>
        <taxon>fabids</taxon>
        <taxon>Rosales</taxon>
        <taxon>Rhamnaceae</taxon>
        <taxon>rhamnoid group</taxon>
        <taxon>Rhamneae</taxon>
        <taxon>Rhamnella</taxon>
    </lineage>
</organism>
<reference evidence="1" key="1">
    <citation type="submission" date="2020-03" db="EMBL/GenBank/DDBJ databases">
        <title>A high-quality chromosome-level genome assembly of a woody plant with both climbing and erect habits, Rhamnella rubrinervis.</title>
        <authorList>
            <person name="Lu Z."/>
            <person name="Yang Y."/>
            <person name="Zhu X."/>
            <person name="Sun Y."/>
        </authorList>
    </citation>
    <scope>NUCLEOTIDE SEQUENCE</scope>
    <source>
        <strain evidence="1">BYM</strain>
        <tissue evidence="1">Leaf</tissue>
    </source>
</reference>
<keyword evidence="2" id="KW-1185">Reference proteome</keyword>